<evidence type="ECO:0000256" key="1">
    <source>
        <dbReference type="ARBA" id="ARBA00023015"/>
    </source>
</evidence>
<dbReference type="Gene3D" id="1.10.260.40">
    <property type="entry name" value="lambda repressor-like DNA-binding domains"/>
    <property type="match status" value="1"/>
</dbReference>
<gene>
    <name evidence="5" type="ORF">GCM10025875_21000</name>
</gene>
<name>A0AA38CQ79_9MICO</name>
<dbReference type="Pfam" id="PF13377">
    <property type="entry name" value="Peripla_BP_3"/>
    <property type="match status" value="1"/>
</dbReference>
<dbReference type="InterPro" id="IPR000843">
    <property type="entry name" value="HTH_LacI"/>
</dbReference>
<keyword evidence="6" id="KW-1185">Reference proteome</keyword>
<dbReference type="SMART" id="SM00354">
    <property type="entry name" value="HTH_LACI"/>
    <property type="match status" value="1"/>
</dbReference>
<keyword evidence="2" id="KW-0238">DNA-binding</keyword>
<dbReference type="PROSITE" id="PS50932">
    <property type="entry name" value="HTH_LACI_2"/>
    <property type="match status" value="1"/>
</dbReference>
<dbReference type="PANTHER" id="PTHR30146:SF155">
    <property type="entry name" value="ALANINE RACEMASE"/>
    <property type="match status" value="1"/>
</dbReference>
<reference evidence="5" key="1">
    <citation type="journal article" date="2014" name="Int. J. Syst. Evol. Microbiol.">
        <title>Complete genome sequence of Corynebacterium casei LMG S-19264T (=DSM 44701T), isolated from a smear-ripened cheese.</title>
        <authorList>
            <consortium name="US DOE Joint Genome Institute (JGI-PGF)"/>
            <person name="Walter F."/>
            <person name="Albersmeier A."/>
            <person name="Kalinowski J."/>
            <person name="Ruckert C."/>
        </authorList>
    </citation>
    <scope>NUCLEOTIDE SEQUENCE</scope>
    <source>
        <strain evidence="5">NBRC 112290</strain>
    </source>
</reference>
<dbReference type="AlphaFoldDB" id="A0AA38CQ79"/>
<dbReference type="GO" id="GO:0000976">
    <property type="term" value="F:transcription cis-regulatory region binding"/>
    <property type="evidence" value="ECO:0007669"/>
    <property type="project" value="TreeGrafter"/>
</dbReference>
<dbReference type="GO" id="GO:0003700">
    <property type="term" value="F:DNA-binding transcription factor activity"/>
    <property type="evidence" value="ECO:0007669"/>
    <property type="project" value="TreeGrafter"/>
</dbReference>
<dbReference type="InterPro" id="IPR046335">
    <property type="entry name" value="LacI/GalR-like_sensor"/>
</dbReference>
<evidence type="ECO:0000259" key="4">
    <source>
        <dbReference type="PROSITE" id="PS50932"/>
    </source>
</evidence>
<sequence>MRTTTPTRRPTIADVARLAGVSPSAVSHAFNARPNVSAATAQRIMAAADQLNWRPNVASRRVSGSAGRSLGLVVARDHDSFERDPFFVRLLAGLTAPLAEIGWSLSLTVVPPQGELGVYRQWWNEQRVDGFVLVDVRRSDPRLALLEELRAPAVVLGSPPAGSSVPAVTLDDQAALEAVLDHLADLGHRVVARVGTGHALAHEVSRAEQFTRAARRRDIETVLLHWPDDAPDPVRATLEARRGATALVVDSEVMATELVAHAPELGVSVPADVSVIAWEDSFVSELVRPRLTALEAPVETSARTVVDLVARLVRREEVASVVVPGRRLVVRESTGPAPATT</sequence>
<keyword evidence="1" id="KW-0805">Transcription regulation</keyword>
<dbReference type="SUPFAM" id="SSF53822">
    <property type="entry name" value="Periplasmic binding protein-like I"/>
    <property type="match status" value="1"/>
</dbReference>
<dbReference type="InterPro" id="IPR010982">
    <property type="entry name" value="Lambda_DNA-bd_dom_sf"/>
</dbReference>
<evidence type="ECO:0000313" key="5">
    <source>
        <dbReference type="EMBL" id="GMA32108.1"/>
    </source>
</evidence>
<dbReference type="Proteomes" id="UP001157161">
    <property type="component" value="Unassembled WGS sequence"/>
</dbReference>
<dbReference type="Gene3D" id="3.40.50.2300">
    <property type="match status" value="2"/>
</dbReference>
<feature type="domain" description="HTH lacI-type" evidence="4">
    <location>
        <begin position="10"/>
        <end position="64"/>
    </location>
</feature>
<proteinExistence type="predicted"/>
<evidence type="ECO:0000256" key="2">
    <source>
        <dbReference type="ARBA" id="ARBA00023125"/>
    </source>
</evidence>
<reference evidence="5" key="2">
    <citation type="submission" date="2023-02" db="EMBL/GenBank/DDBJ databases">
        <authorList>
            <person name="Sun Q."/>
            <person name="Mori K."/>
        </authorList>
    </citation>
    <scope>NUCLEOTIDE SEQUENCE</scope>
    <source>
        <strain evidence="5">NBRC 112290</strain>
    </source>
</reference>
<comment type="caution">
    <text evidence="5">The sequence shown here is derived from an EMBL/GenBank/DDBJ whole genome shotgun (WGS) entry which is preliminary data.</text>
</comment>
<organism evidence="5 6">
    <name type="scientific">Litorihabitans aurantiacus</name>
    <dbReference type="NCBI Taxonomy" id="1930061"/>
    <lineage>
        <taxon>Bacteria</taxon>
        <taxon>Bacillati</taxon>
        <taxon>Actinomycetota</taxon>
        <taxon>Actinomycetes</taxon>
        <taxon>Micrococcales</taxon>
        <taxon>Beutenbergiaceae</taxon>
        <taxon>Litorihabitans</taxon>
    </lineage>
</organism>
<accession>A0AA38CQ79</accession>
<dbReference type="PANTHER" id="PTHR30146">
    <property type="entry name" value="LACI-RELATED TRANSCRIPTIONAL REPRESSOR"/>
    <property type="match status" value="1"/>
</dbReference>
<dbReference type="CDD" id="cd01392">
    <property type="entry name" value="HTH_LacI"/>
    <property type="match status" value="1"/>
</dbReference>
<dbReference type="InterPro" id="IPR028082">
    <property type="entry name" value="Peripla_BP_I"/>
</dbReference>
<evidence type="ECO:0000256" key="3">
    <source>
        <dbReference type="ARBA" id="ARBA00023163"/>
    </source>
</evidence>
<evidence type="ECO:0000313" key="6">
    <source>
        <dbReference type="Proteomes" id="UP001157161"/>
    </source>
</evidence>
<keyword evidence="3" id="KW-0804">Transcription</keyword>
<dbReference type="SUPFAM" id="SSF47413">
    <property type="entry name" value="lambda repressor-like DNA-binding domains"/>
    <property type="match status" value="1"/>
</dbReference>
<dbReference type="EMBL" id="BSUM01000001">
    <property type="protein sequence ID" value="GMA32108.1"/>
    <property type="molecule type" value="Genomic_DNA"/>
</dbReference>
<dbReference type="Pfam" id="PF00356">
    <property type="entry name" value="LacI"/>
    <property type="match status" value="1"/>
</dbReference>
<protein>
    <submittedName>
        <fullName evidence="5">LacI family transcriptional regulator</fullName>
    </submittedName>
</protein>